<reference evidence="9 10" key="1">
    <citation type="submission" date="2023-10" db="EMBL/GenBank/DDBJ databases">
        <title>Noviherbaspirillum sp. CPCC 100848 genome assembly.</title>
        <authorList>
            <person name="Li X.Y."/>
            <person name="Fang X.M."/>
        </authorList>
    </citation>
    <scope>NUCLEOTIDE SEQUENCE [LARGE SCALE GENOMIC DNA]</scope>
    <source>
        <strain evidence="9 10">CPCC 100848</strain>
    </source>
</reference>
<keyword evidence="6" id="KW-0238">DNA-binding</keyword>
<organism evidence="9 10">
    <name type="scientific">Noviherbaspirillum album</name>
    <dbReference type="NCBI Taxonomy" id="3080276"/>
    <lineage>
        <taxon>Bacteria</taxon>
        <taxon>Pseudomonadati</taxon>
        <taxon>Pseudomonadota</taxon>
        <taxon>Betaproteobacteria</taxon>
        <taxon>Burkholderiales</taxon>
        <taxon>Oxalobacteraceae</taxon>
        <taxon>Noviherbaspirillum</taxon>
    </lineage>
</organism>
<name>A0ABU6J3H5_9BURK</name>
<accession>A0ABU6J3H5</accession>
<keyword evidence="1" id="KW-0963">Cytoplasm</keyword>
<protein>
    <submittedName>
        <fullName evidence="9">FlhC family transcriptional regulator</fullName>
    </submittedName>
</protein>
<evidence type="ECO:0000256" key="4">
    <source>
        <dbReference type="ARBA" id="ARBA00022833"/>
    </source>
</evidence>
<keyword evidence="8" id="KW-0804">Transcription</keyword>
<evidence type="ECO:0000313" key="9">
    <source>
        <dbReference type="EMBL" id="MEC4718186.1"/>
    </source>
</evidence>
<dbReference type="Proteomes" id="UP001352263">
    <property type="component" value="Unassembled WGS sequence"/>
</dbReference>
<evidence type="ECO:0000256" key="1">
    <source>
        <dbReference type="ARBA" id="ARBA00022490"/>
    </source>
</evidence>
<evidence type="ECO:0000256" key="3">
    <source>
        <dbReference type="ARBA" id="ARBA00022795"/>
    </source>
</evidence>
<evidence type="ECO:0000313" key="10">
    <source>
        <dbReference type="Proteomes" id="UP001352263"/>
    </source>
</evidence>
<gene>
    <name evidence="9" type="ORF">RY831_03435</name>
</gene>
<dbReference type="Pfam" id="PF05280">
    <property type="entry name" value="FlhC"/>
    <property type="match status" value="1"/>
</dbReference>
<evidence type="ECO:0000256" key="7">
    <source>
        <dbReference type="ARBA" id="ARBA00023159"/>
    </source>
</evidence>
<dbReference type="SUPFAM" id="SSF160930">
    <property type="entry name" value="FlhC-like"/>
    <property type="match status" value="1"/>
</dbReference>
<keyword evidence="3" id="KW-1005">Bacterial flagellum biogenesis</keyword>
<evidence type="ECO:0000256" key="5">
    <source>
        <dbReference type="ARBA" id="ARBA00023015"/>
    </source>
</evidence>
<evidence type="ECO:0000256" key="6">
    <source>
        <dbReference type="ARBA" id="ARBA00023125"/>
    </source>
</evidence>
<evidence type="ECO:0000256" key="8">
    <source>
        <dbReference type="ARBA" id="ARBA00023163"/>
    </source>
</evidence>
<dbReference type="EMBL" id="JAWIIV010000002">
    <property type="protein sequence ID" value="MEC4718186.1"/>
    <property type="molecule type" value="Genomic_DNA"/>
</dbReference>
<keyword evidence="5" id="KW-0805">Transcription regulation</keyword>
<dbReference type="RefSeq" id="WP_326504940.1">
    <property type="nucleotide sequence ID" value="NZ_JAWIIV010000002.1"/>
</dbReference>
<comment type="caution">
    <text evidence="9">The sequence shown here is derived from an EMBL/GenBank/DDBJ whole genome shotgun (WGS) entry which is preliminary data.</text>
</comment>
<proteinExistence type="predicted"/>
<dbReference type="InterPro" id="IPR007944">
    <property type="entry name" value="FlhC"/>
</dbReference>
<keyword evidence="4" id="KW-0862">Zinc</keyword>
<sequence>MLPIPLSLAANPLLWDSAMLILSNELIKSGARNKVISSLTGIVEKRVRAMTHAILPPEERRGPCQLPTPKTLVGVGYRRNYNVNLHSARLLAIYTNLEKRFNEPMHEGFLLLAAYQMYKATYKEHELSEGPDQHDMNRAYALLRSYQAKEIVMERCAKCEVPYVRLNWFEAGEDACPICQKVKLSRAIAEHGRKNHFTRKKKIP</sequence>
<keyword evidence="7" id="KW-0010">Activator</keyword>
<keyword evidence="10" id="KW-1185">Reference proteome</keyword>
<evidence type="ECO:0000256" key="2">
    <source>
        <dbReference type="ARBA" id="ARBA00022723"/>
    </source>
</evidence>
<keyword evidence="2" id="KW-0479">Metal-binding</keyword>